<dbReference type="InterPro" id="IPR037401">
    <property type="entry name" value="SnoaL-like"/>
</dbReference>
<dbReference type="Proteomes" id="UP000763557">
    <property type="component" value="Unassembled WGS sequence"/>
</dbReference>
<dbReference type="EMBL" id="JAAATY010000044">
    <property type="protein sequence ID" value="NRN70774.1"/>
    <property type="molecule type" value="Genomic_DNA"/>
</dbReference>
<dbReference type="SUPFAM" id="SSF54427">
    <property type="entry name" value="NTF2-like"/>
    <property type="match status" value="1"/>
</dbReference>
<name>A0ABX2FHA1_9PSEU</name>
<dbReference type="Gene3D" id="3.10.450.50">
    <property type="match status" value="1"/>
</dbReference>
<dbReference type="InterPro" id="IPR032710">
    <property type="entry name" value="NTF2-like_dom_sf"/>
</dbReference>
<organism evidence="2 3">
    <name type="scientific">Kibdelosporangium persicum</name>
    <dbReference type="NCBI Taxonomy" id="2698649"/>
    <lineage>
        <taxon>Bacteria</taxon>
        <taxon>Bacillati</taxon>
        <taxon>Actinomycetota</taxon>
        <taxon>Actinomycetes</taxon>
        <taxon>Pseudonocardiales</taxon>
        <taxon>Pseudonocardiaceae</taxon>
        <taxon>Kibdelosporangium</taxon>
    </lineage>
</organism>
<accession>A0ABX2FHA1</accession>
<evidence type="ECO:0000259" key="1">
    <source>
        <dbReference type="Pfam" id="PF12680"/>
    </source>
</evidence>
<proteinExistence type="predicted"/>
<comment type="caution">
    <text evidence="2">The sequence shown here is derived from an EMBL/GenBank/DDBJ whole genome shotgun (WGS) entry which is preliminary data.</text>
</comment>
<dbReference type="Pfam" id="PF12680">
    <property type="entry name" value="SnoaL_2"/>
    <property type="match status" value="1"/>
</dbReference>
<sequence>MATDLTTRVFTAVDARDAKAFSEFFAGDGRLVFGNGEPMAGAHAIAEGVGQFFTTISGLRHQVVNEWVTGPDTVVELKVTYDRLDGRSVTVPAVSIWHLDTDDLIDDYRIYIDLAPVYAPST</sequence>
<dbReference type="RefSeq" id="WP_173141916.1">
    <property type="nucleotide sequence ID" value="NZ_CBCSGW010000062.1"/>
</dbReference>
<reference evidence="2 3" key="1">
    <citation type="submission" date="2020-01" db="EMBL/GenBank/DDBJ databases">
        <title>Kibdelosporangium persica a novel Actinomycetes from a hot desert in Iran.</title>
        <authorList>
            <person name="Safaei N."/>
            <person name="Zaburannyi N."/>
            <person name="Mueller R."/>
            <person name="Wink J."/>
        </authorList>
    </citation>
    <scope>NUCLEOTIDE SEQUENCE [LARGE SCALE GENOMIC DNA]</scope>
    <source>
        <strain evidence="2 3">4NS15</strain>
    </source>
</reference>
<evidence type="ECO:0000313" key="2">
    <source>
        <dbReference type="EMBL" id="NRN70774.1"/>
    </source>
</evidence>
<feature type="domain" description="SnoaL-like" evidence="1">
    <location>
        <begin position="7"/>
        <end position="105"/>
    </location>
</feature>
<dbReference type="InterPro" id="IPR011944">
    <property type="entry name" value="Steroid_delta5-4_isomerase"/>
</dbReference>
<gene>
    <name evidence="2" type="ORF">GC106_80470</name>
</gene>
<keyword evidence="3" id="KW-1185">Reference proteome</keyword>
<evidence type="ECO:0000313" key="3">
    <source>
        <dbReference type="Proteomes" id="UP000763557"/>
    </source>
</evidence>
<protein>
    <submittedName>
        <fullName evidence="2">Ketosteroid isomerase-like</fullName>
    </submittedName>
</protein>
<dbReference type="NCBIfam" id="TIGR02246">
    <property type="entry name" value="SgcJ/EcaC family oxidoreductase"/>
    <property type="match status" value="1"/>
</dbReference>